<keyword evidence="1" id="KW-1133">Transmembrane helix</keyword>
<evidence type="ECO:0000259" key="2">
    <source>
        <dbReference type="Pfam" id="PF02517"/>
    </source>
</evidence>
<keyword evidence="1" id="KW-0472">Membrane</keyword>
<dbReference type="GO" id="GO:0080120">
    <property type="term" value="P:CAAX-box protein maturation"/>
    <property type="evidence" value="ECO:0007669"/>
    <property type="project" value="UniProtKB-ARBA"/>
</dbReference>
<organism evidence="3">
    <name type="scientific">marine metagenome</name>
    <dbReference type="NCBI Taxonomy" id="408172"/>
    <lineage>
        <taxon>unclassified sequences</taxon>
        <taxon>metagenomes</taxon>
        <taxon>ecological metagenomes</taxon>
    </lineage>
</organism>
<dbReference type="EMBL" id="UINC01061458">
    <property type="protein sequence ID" value="SVB87051.1"/>
    <property type="molecule type" value="Genomic_DNA"/>
</dbReference>
<dbReference type="Pfam" id="PF02517">
    <property type="entry name" value="Rce1-like"/>
    <property type="match status" value="1"/>
</dbReference>
<keyword evidence="1" id="KW-0812">Transmembrane</keyword>
<feature type="non-terminal residue" evidence="3">
    <location>
        <position position="256"/>
    </location>
</feature>
<dbReference type="GO" id="GO:0004175">
    <property type="term" value="F:endopeptidase activity"/>
    <property type="evidence" value="ECO:0007669"/>
    <property type="project" value="UniProtKB-ARBA"/>
</dbReference>
<dbReference type="InterPro" id="IPR003675">
    <property type="entry name" value="Rce1/LyrA-like_dom"/>
</dbReference>
<feature type="transmembrane region" description="Helical" evidence="1">
    <location>
        <begin position="128"/>
        <end position="148"/>
    </location>
</feature>
<evidence type="ECO:0000256" key="1">
    <source>
        <dbReference type="SAM" id="Phobius"/>
    </source>
</evidence>
<accession>A0A382HKK8</accession>
<evidence type="ECO:0000313" key="3">
    <source>
        <dbReference type="EMBL" id="SVB87051.1"/>
    </source>
</evidence>
<protein>
    <recommendedName>
        <fullName evidence="2">CAAX prenyl protease 2/Lysostaphin resistance protein A-like domain-containing protein</fullName>
    </recommendedName>
</protein>
<dbReference type="AlphaFoldDB" id="A0A382HKK8"/>
<feature type="domain" description="CAAX prenyl protease 2/Lysostaphin resistance protein A-like" evidence="2">
    <location>
        <begin position="221"/>
        <end position="251"/>
    </location>
</feature>
<gene>
    <name evidence="3" type="ORF">METZ01_LOCUS239905</name>
</gene>
<feature type="transmembrane region" description="Helical" evidence="1">
    <location>
        <begin position="168"/>
        <end position="188"/>
    </location>
</feature>
<name>A0A382HKK8_9ZZZZ</name>
<sequence length="256" mass="28049">MTKHENAFSSSHLAAFPTLTTVTPRVPWTPIDVMQILFAWIVVLFLGQIAYGILIPPKVEGQHEIIDGNTSLVVKFLPNHRYIGDSDNGTFRFAGKHPTQDRHTLIFSPDGSSEKKPVNFQGTERDRVGLIAITIVFIQLAAIVLVMSLLKKYNLKLAEAFGPIGNPFLTFGLPIALGAVFLFPALGLHHVSQSIIVFFGGEPSTQEAVKMVAMSNSQTELALQALSVIFFAPIAEELLFRGVIYTSIKQAGHPKL</sequence>
<proteinExistence type="predicted"/>
<feature type="transmembrane region" description="Helical" evidence="1">
    <location>
        <begin position="33"/>
        <end position="54"/>
    </location>
</feature>
<reference evidence="3" key="1">
    <citation type="submission" date="2018-05" db="EMBL/GenBank/DDBJ databases">
        <authorList>
            <person name="Lanie J.A."/>
            <person name="Ng W.-L."/>
            <person name="Kazmierczak K.M."/>
            <person name="Andrzejewski T.M."/>
            <person name="Davidsen T.M."/>
            <person name="Wayne K.J."/>
            <person name="Tettelin H."/>
            <person name="Glass J.I."/>
            <person name="Rusch D."/>
            <person name="Podicherti R."/>
            <person name="Tsui H.-C.T."/>
            <person name="Winkler M.E."/>
        </authorList>
    </citation>
    <scope>NUCLEOTIDE SEQUENCE</scope>
</reference>